<feature type="non-terminal residue" evidence="5">
    <location>
        <position position="101"/>
    </location>
</feature>
<accession>A0A3S1AQ55</accession>
<dbReference type="GO" id="GO:0005739">
    <property type="term" value="C:mitochondrion"/>
    <property type="evidence" value="ECO:0007669"/>
    <property type="project" value="TreeGrafter"/>
</dbReference>
<reference evidence="5 6" key="1">
    <citation type="submission" date="2019-01" db="EMBL/GenBank/DDBJ databases">
        <title>A draft genome assembly of the solar-powered sea slug Elysia chlorotica.</title>
        <authorList>
            <person name="Cai H."/>
            <person name="Li Q."/>
            <person name="Fang X."/>
            <person name="Li J."/>
            <person name="Curtis N.E."/>
            <person name="Altenburger A."/>
            <person name="Shibata T."/>
            <person name="Feng M."/>
            <person name="Maeda T."/>
            <person name="Schwartz J.A."/>
            <person name="Shigenobu S."/>
            <person name="Lundholm N."/>
            <person name="Nishiyama T."/>
            <person name="Yang H."/>
            <person name="Hasebe M."/>
            <person name="Li S."/>
            <person name="Pierce S.K."/>
            <person name="Wang J."/>
        </authorList>
    </citation>
    <scope>NUCLEOTIDE SEQUENCE [LARGE SCALE GENOMIC DNA]</scope>
    <source>
        <strain evidence="5">EC2010</strain>
        <tissue evidence="5">Whole organism of an adult</tissue>
    </source>
</reference>
<dbReference type="UniPathway" id="UPA00659"/>
<evidence type="ECO:0000256" key="2">
    <source>
        <dbReference type="ARBA" id="ARBA00023315"/>
    </source>
</evidence>
<name>A0A3S1AQ55_ELYCH</name>
<dbReference type="Proteomes" id="UP000271974">
    <property type="component" value="Unassembled WGS sequence"/>
</dbReference>
<feature type="domain" description="Choline/carnitine acyltransferase" evidence="4">
    <location>
        <begin position="60"/>
        <end position="101"/>
    </location>
</feature>
<keyword evidence="6" id="KW-1185">Reference proteome</keyword>
<gene>
    <name evidence="5" type="ORF">EGW08_023424</name>
</gene>
<dbReference type="PANTHER" id="PTHR22589">
    <property type="entry name" value="CARNITINE O-ACYLTRANSFERASE"/>
    <property type="match status" value="1"/>
</dbReference>
<dbReference type="GO" id="GO:0006635">
    <property type="term" value="P:fatty acid beta-oxidation"/>
    <property type="evidence" value="ECO:0007669"/>
    <property type="project" value="UniProtKB-UniPathway"/>
</dbReference>
<dbReference type="Gene3D" id="1.10.275.20">
    <property type="entry name" value="Choline/Carnitine o-acyltransferase"/>
    <property type="match status" value="1"/>
</dbReference>
<proteinExistence type="predicted"/>
<dbReference type="EMBL" id="RQTK01001996">
    <property type="protein sequence ID" value="RUS68813.1"/>
    <property type="molecule type" value="Genomic_DNA"/>
</dbReference>
<evidence type="ECO:0000313" key="6">
    <source>
        <dbReference type="Proteomes" id="UP000271974"/>
    </source>
</evidence>
<comment type="pathway">
    <text evidence="1">Lipid metabolism; fatty acid beta-oxidation.</text>
</comment>
<comment type="caution">
    <text evidence="5">The sequence shown here is derived from an EMBL/GenBank/DDBJ whole genome shotgun (WGS) entry which is preliminary data.</text>
</comment>
<comment type="catalytic activity">
    <reaction evidence="3">
        <text>4,8-dimethylnonanoyl-CoA + (R)-carnitine = O-4,8-dimethylnonanoyl-(R)-carnitine + CoA</text>
        <dbReference type="Rhea" id="RHEA:44860"/>
        <dbReference type="ChEBI" id="CHEBI:16347"/>
        <dbReference type="ChEBI" id="CHEBI:57287"/>
        <dbReference type="ChEBI" id="CHEBI:77061"/>
        <dbReference type="ChEBI" id="CHEBI:84654"/>
    </reaction>
</comment>
<dbReference type="InterPro" id="IPR039551">
    <property type="entry name" value="Cho/carn_acyl_trans"/>
</dbReference>
<dbReference type="InterPro" id="IPR000542">
    <property type="entry name" value="Carn_acyl_trans"/>
</dbReference>
<dbReference type="SUPFAM" id="SSF52777">
    <property type="entry name" value="CoA-dependent acyltransferases"/>
    <property type="match status" value="1"/>
</dbReference>
<dbReference type="GO" id="GO:0004095">
    <property type="term" value="F:carnitine O-palmitoyltransferase activity"/>
    <property type="evidence" value="ECO:0007669"/>
    <property type="project" value="TreeGrafter"/>
</dbReference>
<dbReference type="PANTHER" id="PTHR22589:SF16">
    <property type="entry name" value="CARNITINE O-PALMITOYLTRANSFERASE 2, MITOCHONDRIAL"/>
    <property type="match status" value="1"/>
</dbReference>
<dbReference type="OrthoDB" id="240216at2759"/>
<keyword evidence="2" id="KW-0808">Transferase</keyword>
<protein>
    <recommendedName>
        <fullName evidence="4">Choline/carnitine acyltransferase domain-containing protein</fullName>
    </recommendedName>
</protein>
<dbReference type="AlphaFoldDB" id="A0A3S1AQ55"/>
<evidence type="ECO:0000259" key="4">
    <source>
        <dbReference type="Pfam" id="PF00755"/>
    </source>
</evidence>
<dbReference type="Pfam" id="PF00755">
    <property type="entry name" value="Carn_acyltransf"/>
    <property type="match status" value="1"/>
</dbReference>
<evidence type="ECO:0000256" key="3">
    <source>
        <dbReference type="ARBA" id="ARBA00048999"/>
    </source>
</evidence>
<evidence type="ECO:0000256" key="1">
    <source>
        <dbReference type="ARBA" id="ARBA00005005"/>
    </source>
</evidence>
<keyword evidence="2" id="KW-0012">Acyltransferase</keyword>
<dbReference type="InterPro" id="IPR042572">
    <property type="entry name" value="Carn_acyl_trans_N"/>
</dbReference>
<organism evidence="5 6">
    <name type="scientific">Elysia chlorotica</name>
    <name type="common">Eastern emerald elysia</name>
    <name type="synonym">Sea slug</name>
    <dbReference type="NCBI Taxonomy" id="188477"/>
    <lineage>
        <taxon>Eukaryota</taxon>
        <taxon>Metazoa</taxon>
        <taxon>Spiralia</taxon>
        <taxon>Lophotrochozoa</taxon>
        <taxon>Mollusca</taxon>
        <taxon>Gastropoda</taxon>
        <taxon>Heterobranchia</taxon>
        <taxon>Euthyneura</taxon>
        <taxon>Panpulmonata</taxon>
        <taxon>Sacoglossa</taxon>
        <taxon>Placobranchoidea</taxon>
        <taxon>Plakobranchidae</taxon>
        <taxon>Elysia</taxon>
    </lineage>
</organism>
<sequence length="101" mass="11786">MQSRFLQRKTLRVSQELRSCLQNYEKCVHTSAALSSSAEREYLHRTRVPTYHFQASLPRLPVPELEKSCERYLNAQRPLVSEVEHTELQRVVAEFKAGRGQ</sequence>
<evidence type="ECO:0000313" key="5">
    <source>
        <dbReference type="EMBL" id="RUS68813.1"/>
    </source>
</evidence>
<dbReference type="STRING" id="188477.A0A3S1AQ55"/>